<reference evidence="1" key="1">
    <citation type="journal article" date="2021" name="Proc. Natl. Acad. Sci. U.S.A.">
        <title>A Catalog of Tens of Thousands of Viruses from Human Metagenomes Reveals Hidden Associations with Chronic Diseases.</title>
        <authorList>
            <person name="Tisza M.J."/>
            <person name="Buck C.B."/>
        </authorList>
    </citation>
    <scope>NUCLEOTIDE SEQUENCE</scope>
    <source>
        <strain evidence="1">Ctshb19</strain>
    </source>
</reference>
<evidence type="ECO:0000313" key="1">
    <source>
        <dbReference type="EMBL" id="DAF93500.1"/>
    </source>
</evidence>
<dbReference type="EMBL" id="BK016086">
    <property type="protein sequence ID" value="DAF93500.1"/>
    <property type="molecule type" value="Genomic_DNA"/>
</dbReference>
<sequence>MSHYTQVVQVKRNTEGSICIGGITDPKDPLYLSPYLTLPGMLSVSRLVEKLAFRRAERNPEHWYGSSHLIDKSHLNPESGARFDLLLEIPIKVQPPFVDLLPCGTYGTHDGHFTAYILYTDACVQEKISGIEFTGQYLLDWLRHENESLWRQVQHGIGKYKLGSNDPNI</sequence>
<accession>A0A8S5UGE0</accession>
<proteinExistence type="predicted"/>
<protein>
    <submittedName>
        <fullName evidence="1">Uncharacterized protein</fullName>
    </submittedName>
</protein>
<name>A0A8S5UGE0_9CAUD</name>
<organism evidence="1">
    <name type="scientific">Myoviridae sp. ctshb19</name>
    <dbReference type="NCBI Taxonomy" id="2825194"/>
    <lineage>
        <taxon>Viruses</taxon>
        <taxon>Duplodnaviria</taxon>
        <taxon>Heunggongvirae</taxon>
        <taxon>Uroviricota</taxon>
        <taxon>Caudoviricetes</taxon>
    </lineage>
</organism>